<dbReference type="GO" id="GO:0006520">
    <property type="term" value="P:amino acid metabolic process"/>
    <property type="evidence" value="ECO:0007669"/>
    <property type="project" value="InterPro"/>
</dbReference>
<evidence type="ECO:0000313" key="9">
    <source>
        <dbReference type="Proteomes" id="UP000199545"/>
    </source>
</evidence>
<evidence type="ECO:0000256" key="3">
    <source>
        <dbReference type="ARBA" id="ARBA00023027"/>
    </source>
</evidence>
<evidence type="ECO:0000256" key="5">
    <source>
        <dbReference type="PIRSR" id="PIRSR000188-2"/>
    </source>
</evidence>
<dbReference type="PIRSF" id="PIRSF000188">
    <property type="entry name" value="Phe_leu_dh"/>
    <property type="match status" value="1"/>
</dbReference>
<organism evidence="8 9">
    <name type="scientific">Thermoflavimicrobium dichotomicum</name>
    <dbReference type="NCBI Taxonomy" id="46223"/>
    <lineage>
        <taxon>Bacteria</taxon>
        <taxon>Bacillati</taxon>
        <taxon>Bacillota</taxon>
        <taxon>Bacilli</taxon>
        <taxon>Bacillales</taxon>
        <taxon>Thermoactinomycetaceae</taxon>
        <taxon>Thermoflavimicrobium</taxon>
    </lineage>
</organism>
<dbReference type="Proteomes" id="UP000199545">
    <property type="component" value="Unassembled WGS sequence"/>
</dbReference>
<dbReference type="PRINTS" id="PR00082">
    <property type="entry name" value="GLFDHDRGNASE"/>
</dbReference>
<evidence type="ECO:0000259" key="7">
    <source>
        <dbReference type="SMART" id="SM00839"/>
    </source>
</evidence>
<keyword evidence="3 5" id="KW-0520">NAD</keyword>
<keyword evidence="5" id="KW-0547">Nucleotide-binding</keyword>
<dbReference type="PROSITE" id="PS00074">
    <property type="entry name" value="GLFV_DEHYDROGENASE"/>
    <property type="match status" value="1"/>
</dbReference>
<name>A0A1I3V3S6_9BACL</name>
<dbReference type="Pfam" id="PF02812">
    <property type="entry name" value="ELFV_dehydrog_N"/>
    <property type="match status" value="1"/>
</dbReference>
<dbReference type="InterPro" id="IPR016211">
    <property type="entry name" value="Glu/Phe/Leu/Val/Trp_DH_bac/arc"/>
</dbReference>
<accession>A0A1I3V3S6</accession>
<dbReference type="PANTHER" id="PTHR42722:SF1">
    <property type="entry name" value="VALINE DEHYDROGENASE"/>
    <property type="match status" value="1"/>
</dbReference>
<dbReference type="InterPro" id="IPR036291">
    <property type="entry name" value="NAD(P)-bd_dom_sf"/>
</dbReference>
<evidence type="ECO:0000313" key="8">
    <source>
        <dbReference type="EMBL" id="SFJ89593.1"/>
    </source>
</evidence>
<dbReference type="InterPro" id="IPR006095">
    <property type="entry name" value="Glu/Leu/Phe/Val/Trp_DH"/>
</dbReference>
<dbReference type="SMART" id="SM00839">
    <property type="entry name" value="ELFV_dehydrog"/>
    <property type="match status" value="1"/>
</dbReference>
<keyword evidence="9" id="KW-1185">Reference proteome</keyword>
<comment type="similarity">
    <text evidence="1 6">Belongs to the Glu/Leu/Phe/Val dehydrogenases family.</text>
</comment>
<dbReference type="InterPro" id="IPR006096">
    <property type="entry name" value="Glu/Leu/Phe/Val/Trp_DH_C"/>
</dbReference>
<dbReference type="InterPro" id="IPR033524">
    <property type="entry name" value="Glu/Leu/Phe/Val_DH_AS"/>
</dbReference>
<gene>
    <name evidence="8" type="ORF">SAMN05421852_1335</name>
</gene>
<dbReference type="EMBL" id="FORR01000033">
    <property type="protein sequence ID" value="SFJ89593.1"/>
    <property type="molecule type" value="Genomic_DNA"/>
</dbReference>
<keyword evidence="2 6" id="KW-0560">Oxidoreductase</keyword>
<dbReference type="GO" id="GO:0016639">
    <property type="term" value="F:oxidoreductase activity, acting on the CH-NH2 group of donors, NAD or NADP as acceptor"/>
    <property type="evidence" value="ECO:0007669"/>
    <property type="project" value="InterPro"/>
</dbReference>
<dbReference type="AlphaFoldDB" id="A0A1I3V3S6"/>
<feature type="domain" description="Glutamate/phenylalanine/leucine/valine/L-tryptophan dehydrogenase C-terminal" evidence="7">
    <location>
        <begin position="159"/>
        <end position="366"/>
    </location>
</feature>
<dbReference type="InterPro" id="IPR006097">
    <property type="entry name" value="Glu/Leu/Phe/Val/Trp_DH_dimer"/>
</dbReference>
<sequence>METKYDKDISFMKDVFELMDQLGHEQVIFCRNKQTGLKAIIAIHDTTLGPALGGCRMYPYSSTQEALEDVLRLSYGMTHKCGIVDVDFGGGKMVIIGDPDKDKSPELFRAVGRFVGGLGGRFMTGTDMGTNPEDFIYAIRETRYIQGLPEAYGGLGDTSVPTAYGVYYGIKATAQFLWGSDCLEGRVIAVQGIGKVGSRLVELLVEDKARCIIADTNIEKLNDLKEKYPENTNICEVSEIHRVNCDIFSPCARGGIINDQTISELRCHAIVGSANNQLAEHRHGDQLFEMGILYAPDYLVNAGGLIQVAAEAEGVKNKEFVVAKTKAIYDMLLKIYERSKREQIPTYQAADQIVQERIENVAEIRRISLGLVQEGKGR</sequence>
<proteinExistence type="inferred from homology"/>
<dbReference type="SUPFAM" id="SSF53223">
    <property type="entry name" value="Aminoacid dehydrogenase-like, N-terminal domain"/>
    <property type="match status" value="1"/>
</dbReference>
<dbReference type="SUPFAM" id="SSF51735">
    <property type="entry name" value="NAD(P)-binding Rossmann-fold domains"/>
    <property type="match status" value="1"/>
</dbReference>
<reference evidence="8 9" key="1">
    <citation type="submission" date="2016-10" db="EMBL/GenBank/DDBJ databases">
        <authorList>
            <person name="de Groot N.N."/>
        </authorList>
    </citation>
    <scope>NUCLEOTIDE SEQUENCE [LARGE SCALE GENOMIC DNA]</scope>
    <source>
        <strain evidence="8 9">DSM 44778</strain>
    </source>
</reference>
<evidence type="ECO:0000256" key="4">
    <source>
        <dbReference type="PIRSR" id="PIRSR000188-1"/>
    </source>
</evidence>
<evidence type="ECO:0000256" key="6">
    <source>
        <dbReference type="RuleBase" id="RU004417"/>
    </source>
</evidence>
<dbReference type="CDD" id="cd01075">
    <property type="entry name" value="NAD_bind_Leu_Phe_Val_DH"/>
    <property type="match status" value="1"/>
</dbReference>
<protein>
    <submittedName>
        <fullName evidence="8">Leucine dehydrogenase/phenylalanine dehydrogenase</fullName>
    </submittedName>
</protein>
<evidence type="ECO:0000256" key="1">
    <source>
        <dbReference type="ARBA" id="ARBA00006382"/>
    </source>
</evidence>
<dbReference type="Gene3D" id="3.40.50.10860">
    <property type="entry name" value="Leucine Dehydrogenase, chain A, domain 1"/>
    <property type="match status" value="1"/>
</dbReference>
<dbReference type="GO" id="GO:0000166">
    <property type="term" value="F:nucleotide binding"/>
    <property type="evidence" value="ECO:0007669"/>
    <property type="project" value="UniProtKB-KW"/>
</dbReference>
<dbReference type="Gene3D" id="3.40.50.720">
    <property type="entry name" value="NAD(P)-binding Rossmann-like Domain"/>
    <property type="match status" value="1"/>
</dbReference>
<evidence type="ECO:0000256" key="2">
    <source>
        <dbReference type="ARBA" id="ARBA00023002"/>
    </source>
</evidence>
<dbReference type="Pfam" id="PF00208">
    <property type="entry name" value="ELFV_dehydrog"/>
    <property type="match status" value="1"/>
</dbReference>
<dbReference type="FunFam" id="3.40.50.10860:FF:000010">
    <property type="entry name" value="Leucine dehydrogenase"/>
    <property type="match status" value="1"/>
</dbReference>
<dbReference type="InterPro" id="IPR046346">
    <property type="entry name" value="Aminoacid_DH-like_N_sf"/>
</dbReference>
<feature type="binding site" evidence="5">
    <location>
        <begin position="192"/>
        <end position="197"/>
    </location>
    <ligand>
        <name>NAD(+)</name>
        <dbReference type="ChEBI" id="CHEBI:57540"/>
    </ligand>
</feature>
<dbReference type="PANTHER" id="PTHR42722">
    <property type="entry name" value="LEUCINE DEHYDROGENASE"/>
    <property type="match status" value="1"/>
</dbReference>
<dbReference type="STRING" id="46223.SAMN05421852_1335"/>
<feature type="active site" description="Proton donor/acceptor" evidence="4">
    <location>
        <position position="92"/>
    </location>
</feature>